<dbReference type="EMBL" id="SIHJ01000001">
    <property type="protein sequence ID" value="TWT35334.1"/>
    <property type="molecule type" value="Genomic_DNA"/>
</dbReference>
<sequence length="446" mass="45323">MPLLKNTAGQKLCVQARDGAGAPVTGDAANISCKVAKDHGSLAALGDASPVELESGYYVFDLTQAETNADHLLFVPVSSSGSTYVHVVNRANGRTDGWSPLVAARLDTTVSSRLRADGYNPPDNAGIAAVRARTDNLPESPAAVGDIPTAAENRAEMDSSSTQLAKLGVPVGASLAVDIAAGKAVADAIRAKTDNLPANPADVSDVPTAAQIEAALINEGDGQQLIDAILTVINSSLDVPALELAAIAGAVRSELATELGRLDAAVSSRLAAAGYTAPDNAGISTAVAQSTLAASAAADASANAIAAAGAAGDAEAAALAAGAATVSRTPFLNRKPGKVIDVSDRADSRHTQDRVRAAPGERVLVALAYADPDAWLYGMELPVTPDAVAMTVSEEYGVNRSWAMFEVVLAAGVAAGAELSLPVVVQPTEGTEDRRRVLVEVIDPVQ</sequence>
<proteinExistence type="predicted"/>
<reference evidence="1 2" key="1">
    <citation type="submission" date="2019-02" db="EMBL/GenBank/DDBJ databases">
        <title>Deep-cultivation of Planctomycetes and their phenomic and genomic characterization uncovers novel biology.</title>
        <authorList>
            <person name="Wiegand S."/>
            <person name="Jogler M."/>
            <person name="Boedeker C."/>
            <person name="Pinto D."/>
            <person name="Vollmers J."/>
            <person name="Rivas-Marin E."/>
            <person name="Kohn T."/>
            <person name="Peeters S.H."/>
            <person name="Heuer A."/>
            <person name="Rast P."/>
            <person name="Oberbeckmann S."/>
            <person name="Bunk B."/>
            <person name="Jeske O."/>
            <person name="Meyerdierks A."/>
            <person name="Storesund J.E."/>
            <person name="Kallscheuer N."/>
            <person name="Luecker S."/>
            <person name="Lage O.M."/>
            <person name="Pohl T."/>
            <person name="Merkel B.J."/>
            <person name="Hornburger P."/>
            <person name="Mueller R.-W."/>
            <person name="Bruemmer F."/>
            <person name="Labrenz M."/>
            <person name="Spormann A.M."/>
            <person name="Op Den Camp H."/>
            <person name="Overmann J."/>
            <person name="Amann R."/>
            <person name="Jetten M.S.M."/>
            <person name="Mascher T."/>
            <person name="Medema M.H."/>
            <person name="Devos D.P."/>
            <person name="Kaster A.-K."/>
            <person name="Ovreas L."/>
            <person name="Rohde M."/>
            <person name="Galperin M.Y."/>
            <person name="Jogler C."/>
        </authorList>
    </citation>
    <scope>NUCLEOTIDE SEQUENCE [LARGE SCALE GENOMIC DNA]</scope>
    <source>
        <strain evidence="1 2">KOR34</strain>
    </source>
</reference>
<keyword evidence="2" id="KW-1185">Reference proteome</keyword>
<evidence type="ECO:0000313" key="1">
    <source>
        <dbReference type="EMBL" id="TWT35334.1"/>
    </source>
</evidence>
<gene>
    <name evidence="1" type="ORF">KOR34_02240</name>
</gene>
<dbReference type="Proteomes" id="UP000316714">
    <property type="component" value="Unassembled WGS sequence"/>
</dbReference>
<comment type="caution">
    <text evidence="1">The sequence shown here is derived from an EMBL/GenBank/DDBJ whole genome shotgun (WGS) entry which is preliminary data.</text>
</comment>
<accession>A0A5C5V9R2</accession>
<evidence type="ECO:0000313" key="2">
    <source>
        <dbReference type="Proteomes" id="UP000316714"/>
    </source>
</evidence>
<protein>
    <submittedName>
        <fullName evidence="1">Uncharacterized protein</fullName>
    </submittedName>
</protein>
<dbReference type="AlphaFoldDB" id="A0A5C5V9R2"/>
<name>A0A5C5V9R2_9BACT</name>
<dbReference type="RefSeq" id="WP_146561425.1">
    <property type="nucleotide sequence ID" value="NZ_SIHJ01000001.1"/>
</dbReference>
<dbReference type="OrthoDB" id="10016992at2"/>
<organism evidence="1 2">
    <name type="scientific">Posidoniimonas corsicana</name>
    <dbReference type="NCBI Taxonomy" id="1938618"/>
    <lineage>
        <taxon>Bacteria</taxon>
        <taxon>Pseudomonadati</taxon>
        <taxon>Planctomycetota</taxon>
        <taxon>Planctomycetia</taxon>
        <taxon>Pirellulales</taxon>
        <taxon>Lacipirellulaceae</taxon>
        <taxon>Posidoniimonas</taxon>
    </lineage>
</organism>